<dbReference type="EMBL" id="CAUYUJ010020013">
    <property type="protein sequence ID" value="CAK0895266.1"/>
    <property type="molecule type" value="Genomic_DNA"/>
</dbReference>
<accession>A0ABN9X765</accession>
<proteinExistence type="predicted"/>
<feature type="region of interest" description="Disordered" evidence="1">
    <location>
        <begin position="181"/>
        <end position="214"/>
    </location>
</feature>
<sequence length="214" mass="23994">MEELFPDQHSADEESKKQRSEAAFAQLWASTGKPDSQAFRGPRWTPSSGDDELAHLRLAAKRTEEHAKERQKMRIKIRNLKNVGASDALCREVVAPYLPRGTGPKDLDDVPTFSVVEAEACKRQYREQTTNSVRSIQKQMRQMMEQRRLLGSSLQTLRAVTAIGQEERMVKKHSIFENSAFTSSRSSVSARRPMPPSPSSFTGAKAKAVSSETE</sequence>
<evidence type="ECO:0000313" key="3">
    <source>
        <dbReference type="Proteomes" id="UP001189429"/>
    </source>
</evidence>
<name>A0ABN9X765_9DINO</name>
<evidence type="ECO:0000313" key="2">
    <source>
        <dbReference type="EMBL" id="CAK0895266.1"/>
    </source>
</evidence>
<dbReference type="Proteomes" id="UP001189429">
    <property type="component" value="Unassembled WGS sequence"/>
</dbReference>
<gene>
    <name evidence="2" type="ORF">PCOR1329_LOCUS74056</name>
</gene>
<comment type="caution">
    <text evidence="2">The sequence shown here is derived from an EMBL/GenBank/DDBJ whole genome shotgun (WGS) entry which is preliminary data.</text>
</comment>
<organism evidence="2 3">
    <name type="scientific">Prorocentrum cordatum</name>
    <dbReference type="NCBI Taxonomy" id="2364126"/>
    <lineage>
        <taxon>Eukaryota</taxon>
        <taxon>Sar</taxon>
        <taxon>Alveolata</taxon>
        <taxon>Dinophyceae</taxon>
        <taxon>Prorocentrales</taxon>
        <taxon>Prorocentraceae</taxon>
        <taxon>Prorocentrum</taxon>
    </lineage>
</organism>
<feature type="compositionally biased region" description="Low complexity" evidence="1">
    <location>
        <begin position="183"/>
        <end position="192"/>
    </location>
</feature>
<reference evidence="2" key="1">
    <citation type="submission" date="2023-10" db="EMBL/GenBank/DDBJ databases">
        <authorList>
            <person name="Chen Y."/>
            <person name="Shah S."/>
            <person name="Dougan E. K."/>
            <person name="Thang M."/>
            <person name="Chan C."/>
        </authorList>
    </citation>
    <scope>NUCLEOTIDE SEQUENCE [LARGE SCALE GENOMIC DNA]</scope>
</reference>
<evidence type="ECO:0000256" key="1">
    <source>
        <dbReference type="SAM" id="MobiDB-lite"/>
    </source>
</evidence>
<feature type="region of interest" description="Disordered" evidence="1">
    <location>
        <begin position="1"/>
        <end position="51"/>
    </location>
</feature>
<feature type="compositionally biased region" description="Basic and acidic residues" evidence="1">
    <location>
        <begin position="9"/>
        <end position="20"/>
    </location>
</feature>
<protein>
    <submittedName>
        <fullName evidence="2">Uncharacterized protein</fullName>
    </submittedName>
</protein>
<keyword evidence="3" id="KW-1185">Reference proteome</keyword>